<evidence type="ECO:0000256" key="2">
    <source>
        <dbReference type="ARBA" id="ARBA00010519"/>
    </source>
</evidence>
<evidence type="ECO:0000256" key="7">
    <source>
        <dbReference type="SAM" id="Phobius"/>
    </source>
</evidence>
<name>A0A3B0RZI6_9ZZZZ</name>
<evidence type="ECO:0000256" key="1">
    <source>
        <dbReference type="ARBA" id="ARBA00004141"/>
    </source>
</evidence>
<evidence type="ECO:0000256" key="6">
    <source>
        <dbReference type="ARBA" id="ARBA00023136"/>
    </source>
</evidence>
<sequence length="100" mass="10682">MIDILLVVAAAIFGIGVYGALSQQSFVMIMMGLELMLNAALLVAITFWWASTGGNPAGQLLVIVILAVMAIEAAIGFALVTAVYRSRKADITEKLKKLRN</sequence>
<evidence type="ECO:0000256" key="4">
    <source>
        <dbReference type="ARBA" id="ARBA00022692"/>
    </source>
</evidence>
<keyword evidence="8" id="KW-0560">Oxidoreductase</keyword>
<dbReference type="Gene3D" id="1.10.287.3510">
    <property type="match status" value="1"/>
</dbReference>
<keyword evidence="4 7" id="KW-0812">Transmembrane</keyword>
<dbReference type="GO" id="GO:0030964">
    <property type="term" value="C:NADH dehydrogenase complex"/>
    <property type="evidence" value="ECO:0007669"/>
    <property type="project" value="TreeGrafter"/>
</dbReference>
<keyword evidence="3" id="KW-0813">Transport</keyword>
<dbReference type="AlphaFoldDB" id="A0A3B0RZI6"/>
<dbReference type="EMBL" id="UOEI01000190">
    <property type="protein sequence ID" value="VAV96882.1"/>
    <property type="molecule type" value="Genomic_DNA"/>
</dbReference>
<evidence type="ECO:0000313" key="8">
    <source>
        <dbReference type="EMBL" id="VAV96882.1"/>
    </source>
</evidence>
<dbReference type="PANTHER" id="PTHR11434:SF16">
    <property type="entry name" value="NADH-UBIQUINONE OXIDOREDUCTASE CHAIN 4L"/>
    <property type="match status" value="1"/>
</dbReference>
<comment type="subcellular location">
    <subcellularLocation>
        <location evidence="1">Membrane</location>
        <topology evidence="1">Multi-pass membrane protein</topology>
    </subcellularLocation>
</comment>
<accession>A0A3B0RZI6</accession>
<comment type="similarity">
    <text evidence="2">Belongs to the complex I subunit 4L family.</text>
</comment>
<keyword evidence="8" id="KW-0830">Ubiquinone</keyword>
<proteinExistence type="inferred from homology"/>
<organism evidence="8">
    <name type="scientific">hydrothermal vent metagenome</name>
    <dbReference type="NCBI Taxonomy" id="652676"/>
    <lineage>
        <taxon>unclassified sequences</taxon>
        <taxon>metagenomes</taxon>
        <taxon>ecological metagenomes</taxon>
    </lineage>
</organism>
<evidence type="ECO:0000256" key="3">
    <source>
        <dbReference type="ARBA" id="ARBA00022448"/>
    </source>
</evidence>
<dbReference type="GO" id="GO:0016651">
    <property type="term" value="F:oxidoreductase activity, acting on NAD(P)H"/>
    <property type="evidence" value="ECO:0007669"/>
    <property type="project" value="InterPro"/>
</dbReference>
<dbReference type="InterPro" id="IPR039428">
    <property type="entry name" value="NUOK/Mnh_C1-like"/>
</dbReference>
<evidence type="ECO:0000256" key="5">
    <source>
        <dbReference type="ARBA" id="ARBA00022989"/>
    </source>
</evidence>
<dbReference type="PANTHER" id="PTHR11434">
    <property type="entry name" value="NADH-UBIQUINONE OXIDOREDUCTASE SUBUNIT ND4L"/>
    <property type="match status" value="1"/>
</dbReference>
<feature type="transmembrane region" description="Helical" evidence="7">
    <location>
        <begin position="61"/>
        <end position="84"/>
    </location>
</feature>
<dbReference type="GO" id="GO:0042773">
    <property type="term" value="P:ATP synthesis coupled electron transport"/>
    <property type="evidence" value="ECO:0007669"/>
    <property type="project" value="InterPro"/>
</dbReference>
<reference evidence="8" key="1">
    <citation type="submission" date="2018-06" db="EMBL/GenBank/DDBJ databases">
        <authorList>
            <person name="Zhirakovskaya E."/>
        </authorList>
    </citation>
    <scope>NUCLEOTIDE SEQUENCE</scope>
</reference>
<dbReference type="Pfam" id="PF00420">
    <property type="entry name" value="Oxidored_q2"/>
    <property type="match status" value="1"/>
</dbReference>
<dbReference type="InterPro" id="IPR001133">
    <property type="entry name" value="NADH_UbQ_OxRdtase_chain4L/K"/>
</dbReference>
<keyword evidence="5 7" id="KW-1133">Transmembrane helix</keyword>
<feature type="transmembrane region" description="Helical" evidence="7">
    <location>
        <begin position="29"/>
        <end position="49"/>
    </location>
</feature>
<keyword evidence="6 7" id="KW-0472">Membrane</keyword>
<dbReference type="EC" id="1.6.5.3" evidence="8"/>
<gene>
    <name evidence="8" type="ORF">MNBD_ACTINO01-1587</name>
</gene>
<dbReference type="HAMAP" id="MF_01456">
    <property type="entry name" value="NDH1_NuoK"/>
    <property type="match status" value="1"/>
</dbReference>
<protein>
    <submittedName>
        <fullName evidence="8">NADH-ubiquinone oxidoreductase chain K</fullName>
        <ecNumber evidence="8">1.6.5.3</ecNumber>
    </submittedName>
</protein>
<dbReference type="NCBIfam" id="NF004320">
    <property type="entry name" value="PRK05715.1-2"/>
    <property type="match status" value="1"/>
</dbReference>